<feature type="domain" description="Peptidase M15C" evidence="2">
    <location>
        <begin position="759"/>
        <end position="819"/>
    </location>
</feature>
<protein>
    <recommendedName>
        <fullName evidence="2">Peptidase M15C domain-containing protein</fullName>
    </recommendedName>
</protein>
<evidence type="ECO:0000313" key="3">
    <source>
        <dbReference type="EMBL" id="MBB6224570.1"/>
    </source>
</evidence>
<dbReference type="Pfam" id="PF13539">
    <property type="entry name" value="Peptidase_M15_4"/>
    <property type="match status" value="1"/>
</dbReference>
<proteinExistence type="predicted"/>
<evidence type="ECO:0000256" key="1">
    <source>
        <dbReference type="SAM" id="MobiDB-lite"/>
    </source>
</evidence>
<reference evidence="3 4" key="1">
    <citation type="submission" date="2020-08" db="EMBL/GenBank/DDBJ databases">
        <title>Genomic Encyclopedia of Type Strains, Phase IV (KMG-V): Genome sequencing to study the core and pangenomes of soil and plant-associated prokaryotes.</title>
        <authorList>
            <person name="Whitman W."/>
        </authorList>
    </citation>
    <scope>NUCLEOTIDE SEQUENCE [LARGE SCALE GENOMIC DNA]</scope>
    <source>
        <strain evidence="3 4">SEMIA 4011</strain>
    </source>
</reference>
<dbReference type="EMBL" id="JACIIJ010000016">
    <property type="protein sequence ID" value="MBB6224570.1"/>
    <property type="molecule type" value="Genomic_DNA"/>
</dbReference>
<dbReference type="InterPro" id="IPR009045">
    <property type="entry name" value="Zn_M74/Hedgehog-like"/>
</dbReference>
<gene>
    <name evidence="3" type="ORF">GGE66_005585</name>
</gene>
<feature type="compositionally biased region" description="Polar residues" evidence="1">
    <location>
        <begin position="1013"/>
        <end position="1026"/>
    </location>
</feature>
<dbReference type="AlphaFoldDB" id="A0A7W9ZXF0"/>
<organism evidence="3 4">
    <name type="scientific">Rhizobium leguminosarum</name>
    <dbReference type="NCBI Taxonomy" id="384"/>
    <lineage>
        <taxon>Bacteria</taxon>
        <taxon>Pseudomonadati</taxon>
        <taxon>Pseudomonadota</taxon>
        <taxon>Alphaproteobacteria</taxon>
        <taxon>Hyphomicrobiales</taxon>
        <taxon>Rhizobiaceae</taxon>
        <taxon>Rhizobium/Agrobacterium group</taxon>
        <taxon>Rhizobium</taxon>
    </lineage>
</organism>
<name>A0A7W9ZXF0_RHILE</name>
<evidence type="ECO:0000259" key="2">
    <source>
        <dbReference type="Pfam" id="PF13539"/>
    </source>
</evidence>
<dbReference type="Gene3D" id="3.30.1380.10">
    <property type="match status" value="1"/>
</dbReference>
<feature type="compositionally biased region" description="Polar residues" evidence="1">
    <location>
        <begin position="411"/>
        <end position="426"/>
    </location>
</feature>
<dbReference type="GO" id="GO:0008233">
    <property type="term" value="F:peptidase activity"/>
    <property type="evidence" value="ECO:0007669"/>
    <property type="project" value="InterPro"/>
</dbReference>
<evidence type="ECO:0000313" key="4">
    <source>
        <dbReference type="Proteomes" id="UP000517187"/>
    </source>
</evidence>
<dbReference type="InterPro" id="IPR039561">
    <property type="entry name" value="Peptidase_M15C"/>
</dbReference>
<dbReference type="PROSITE" id="PS50096">
    <property type="entry name" value="IQ"/>
    <property type="match status" value="1"/>
</dbReference>
<comment type="caution">
    <text evidence="3">The sequence shown here is derived from an EMBL/GenBank/DDBJ whole genome shotgun (WGS) entry which is preliminary data.</text>
</comment>
<feature type="region of interest" description="Disordered" evidence="1">
    <location>
        <begin position="411"/>
        <end position="435"/>
    </location>
</feature>
<sequence>MADNDNNLVFTVSSDMSAAQRGLAKFAVDVGAATDQIARKYQAAGAKIDSSTSALQTRINGMVGLGAKASKEWTGALADQGKELERLRARYSPLFATINQYKTAVADIKQAHALGAISANEMATAISRERQAALASTAAIKGRNAVLTATPSAHGGSFNTSNLAAQGFDIAATAPSMPWQTVALQQGPQVAQVFNDIRASGQKIGPAVAGAFMQLVNPISLVTIGAIGATAAAIGYFSGILSNGDKSAEKLKEQAQLIQDLAARWGDVIPALREYANELARAKDAADLKEGATIINTKTLENVRKEVEDTRISVAAFVADLRLAGEDPEIIKGVETAFKKFADAARDGKLETADVERVQTALAAALKSTGIPAISEFKDIFDKLSASALTAAGSVGKVNDAASRNLPISTWRSFNPQTGKLETNAQPGDENIKNPGFMTPEIGPTPEKRPNIELEGLPGAEKANKSAETAATKAANAYRDLQKAADDRIGQVKQEIDLLGKYGIEVDAARFALDLFQQSEDKGRSLSDAQRAEIQKKVDLYKQYSETLSKAKLQQDLLMDMRFNSLSKQDQQVTTTLRQYGLPEDLNSSEAASIRQSIKAGELRDDLHSFASDFKNALLNNGGDIGKAFADAIQNAALNQISKIADRFIEQIINGIIGGVTGQAGGASSGIGSAISTAITGAVSGKAPVTAVTRSPLAAIPAGSTKTGIDLAQVSTSDGLVASVNKKFAANFQGLIDGLEEVGYKIKSIGGYNYRNIAGTNKLSNHAFGDAIDINPGTNPMGRRLVTDMPSSVSALAAQNGLTWGGDWNSKKDAMHFEVQSSKTAADALNKLAGTTGTATQGLGQFGSGLSQFGTGLGSMAGGGGGGGWGQLAGGFFGGVSPLSPNWAPNTTFSAFLGLADGGHVAGPGGPTSDSIPAMLSNGEFVVNADSARKHRRLLDAINSGSIAKFARGGLVGGSGSRVAGHASAGDRGVVVNITNNANAQVTQKSRQTAGGTQIDVLVDEMVADKVSTPGSRSRGAMQSQFGLRGGLARR</sequence>
<dbReference type="Proteomes" id="UP000517187">
    <property type="component" value="Unassembled WGS sequence"/>
</dbReference>
<dbReference type="SUPFAM" id="SSF55166">
    <property type="entry name" value="Hedgehog/DD-peptidase"/>
    <property type="match status" value="1"/>
</dbReference>
<accession>A0A7W9ZXF0</accession>
<dbReference type="RefSeq" id="WP_184696981.1">
    <property type="nucleotide sequence ID" value="NZ_JACIIJ010000016.1"/>
</dbReference>
<feature type="region of interest" description="Disordered" evidence="1">
    <location>
        <begin position="1012"/>
        <end position="1035"/>
    </location>
</feature>